<sequence length="54" mass="5835">MAGEIKSNITVLDVAMRPLPASLPDSMSDDARRASSSLDMGSKARERRDQISIS</sequence>
<evidence type="ECO:0000313" key="2">
    <source>
        <dbReference type="EMBL" id="MBB6487860.1"/>
    </source>
</evidence>
<organism evidence="2 3">
    <name type="scientific">Rhizobium lusitanum</name>
    <dbReference type="NCBI Taxonomy" id="293958"/>
    <lineage>
        <taxon>Bacteria</taxon>
        <taxon>Pseudomonadati</taxon>
        <taxon>Pseudomonadota</taxon>
        <taxon>Alphaproteobacteria</taxon>
        <taxon>Hyphomicrobiales</taxon>
        <taxon>Rhizobiaceae</taxon>
        <taxon>Rhizobium/Agrobacterium group</taxon>
        <taxon>Rhizobium</taxon>
    </lineage>
</organism>
<evidence type="ECO:0000256" key="1">
    <source>
        <dbReference type="SAM" id="MobiDB-lite"/>
    </source>
</evidence>
<feature type="compositionally biased region" description="Basic and acidic residues" evidence="1">
    <location>
        <begin position="42"/>
        <end position="54"/>
    </location>
</feature>
<gene>
    <name evidence="2" type="ORF">GGD46_005170</name>
</gene>
<proteinExistence type="predicted"/>
<dbReference type="Proteomes" id="UP000565576">
    <property type="component" value="Unassembled WGS sequence"/>
</dbReference>
<accession>A0A7X0IVA4</accession>
<feature type="region of interest" description="Disordered" evidence="1">
    <location>
        <begin position="20"/>
        <end position="54"/>
    </location>
</feature>
<protein>
    <submittedName>
        <fullName evidence="2">Uncharacterized protein</fullName>
    </submittedName>
</protein>
<dbReference type="RefSeq" id="WP_184709127.1">
    <property type="nucleotide sequence ID" value="NZ_JACHBG010000017.1"/>
</dbReference>
<dbReference type="AlphaFoldDB" id="A0A7X0IVA4"/>
<evidence type="ECO:0000313" key="3">
    <source>
        <dbReference type="Proteomes" id="UP000565576"/>
    </source>
</evidence>
<comment type="caution">
    <text evidence="2">The sequence shown here is derived from an EMBL/GenBank/DDBJ whole genome shotgun (WGS) entry which is preliminary data.</text>
</comment>
<dbReference type="EMBL" id="JACHBG010000017">
    <property type="protein sequence ID" value="MBB6487860.1"/>
    <property type="molecule type" value="Genomic_DNA"/>
</dbReference>
<reference evidence="2 3" key="1">
    <citation type="submission" date="2020-08" db="EMBL/GenBank/DDBJ databases">
        <title>Genomic Encyclopedia of Type Strains, Phase IV (KMG-V): Genome sequencing to study the core and pangenomes of soil and plant-associated prokaryotes.</title>
        <authorList>
            <person name="Whitman W."/>
        </authorList>
    </citation>
    <scope>NUCLEOTIDE SEQUENCE [LARGE SCALE GENOMIC DNA]</scope>
    <source>
        <strain evidence="2 3">SEMIA 4060</strain>
    </source>
</reference>
<name>A0A7X0IVA4_9HYPH</name>